<evidence type="ECO:0000313" key="11">
    <source>
        <dbReference type="Proteomes" id="UP000030832"/>
    </source>
</evidence>
<dbReference type="Gene3D" id="1.10.60.40">
    <property type="match status" value="1"/>
</dbReference>
<gene>
    <name evidence="10" type="ORF">LQ50_04610</name>
</gene>
<dbReference type="CDD" id="cd16012">
    <property type="entry name" value="ALP"/>
    <property type="match status" value="1"/>
</dbReference>
<feature type="binding site" evidence="8">
    <location>
        <position position="391"/>
    </location>
    <ligand>
        <name>Zn(2+)</name>
        <dbReference type="ChEBI" id="CHEBI:29105"/>
        <label>2</label>
    </ligand>
</feature>
<evidence type="ECO:0000313" key="10">
    <source>
        <dbReference type="EMBL" id="KHF41063.1"/>
    </source>
</evidence>
<dbReference type="PANTHER" id="PTHR11596:SF5">
    <property type="entry name" value="ALKALINE PHOSPHATASE"/>
    <property type="match status" value="1"/>
</dbReference>
<dbReference type="Gene3D" id="3.40.720.10">
    <property type="entry name" value="Alkaline Phosphatase, subunit A"/>
    <property type="match status" value="1"/>
</dbReference>
<dbReference type="STRING" id="333138.LQ50_04610"/>
<dbReference type="PRINTS" id="PR00113">
    <property type="entry name" value="ALKPHPHTASE"/>
</dbReference>
<keyword evidence="2" id="KW-0597">Phosphoprotein</keyword>
<feature type="binding site" evidence="8">
    <location>
        <position position="258"/>
    </location>
    <ligand>
        <name>Zn(2+)</name>
        <dbReference type="ChEBI" id="CHEBI:29105"/>
        <label>2</label>
    </ligand>
</feature>
<feature type="binding site" evidence="8">
    <location>
        <position position="128"/>
    </location>
    <ligand>
        <name>Mg(2+)</name>
        <dbReference type="ChEBI" id="CHEBI:18420"/>
    </ligand>
</feature>
<protein>
    <submittedName>
        <fullName evidence="10">Alkaline phosphatase</fullName>
    </submittedName>
</protein>
<dbReference type="GO" id="GO:0004035">
    <property type="term" value="F:alkaline phosphatase activity"/>
    <property type="evidence" value="ECO:0007669"/>
    <property type="project" value="TreeGrafter"/>
</dbReference>
<dbReference type="InterPro" id="IPR018299">
    <property type="entry name" value="Alkaline_phosphatase_AS"/>
</dbReference>
<comment type="cofactor">
    <cofactor evidence="8">
        <name>Zn(2+)</name>
        <dbReference type="ChEBI" id="CHEBI:29105"/>
    </cofactor>
    <text evidence="8">Binds 2 Zn(2+) ions.</text>
</comment>
<keyword evidence="11" id="KW-1185">Reference proteome</keyword>
<feature type="binding site" evidence="8">
    <location>
        <position position="37"/>
    </location>
    <ligand>
        <name>Zn(2+)</name>
        <dbReference type="ChEBI" id="CHEBI:29105"/>
        <label>2</label>
    </ligand>
</feature>
<keyword evidence="4" id="KW-0378">Hydrolase</keyword>
<comment type="cofactor">
    <cofactor evidence="8">
        <name>Mg(2+)</name>
        <dbReference type="ChEBI" id="CHEBI:18420"/>
    </cofactor>
    <text evidence="8">Binds 1 Mg(2+) ion.</text>
</comment>
<reference evidence="10 11" key="1">
    <citation type="submission" date="2014-09" db="EMBL/GenBank/DDBJ databases">
        <title>Genome sequencing and annotation of Bacillus Okhensis strain Kh10-101T.</title>
        <authorList>
            <person name="Prakash J.S."/>
        </authorList>
    </citation>
    <scope>NUCLEOTIDE SEQUENCE [LARGE SCALE GENOMIC DNA]</scope>
    <source>
        <strain evidence="11">Kh10-101T</strain>
    </source>
</reference>
<dbReference type="eggNOG" id="COG1785">
    <property type="taxonomic scope" value="Bacteria"/>
</dbReference>
<dbReference type="Pfam" id="PF00245">
    <property type="entry name" value="Alk_phosphatase"/>
    <property type="match status" value="1"/>
</dbReference>
<comment type="similarity">
    <text evidence="1 9">Belongs to the alkaline phosphatase family.</text>
</comment>
<dbReference type="SMART" id="SM00098">
    <property type="entry name" value="alkPPc"/>
    <property type="match status" value="1"/>
</dbReference>
<feature type="binding site" evidence="8">
    <location>
        <position position="300"/>
    </location>
    <ligand>
        <name>Zn(2+)</name>
        <dbReference type="ChEBI" id="CHEBI:29105"/>
        <label>2</label>
    </ligand>
</feature>
<evidence type="ECO:0000256" key="2">
    <source>
        <dbReference type="ARBA" id="ARBA00022553"/>
    </source>
</evidence>
<dbReference type="EMBL" id="JRJU01000004">
    <property type="protein sequence ID" value="KHF41063.1"/>
    <property type="molecule type" value="Genomic_DNA"/>
</dbReference>
<comment type="caution">
    <text evidence="10">The sequence shown here is derived from an EMBL/GenBank/DDBJ whole genome shotgun (WGS) entry which is preliminary data.</text>
</comment>
<accession>A0A0B0IEQ2</accession>
<evidence type="ECO:0000256" key="5">
    <source>
        <dbReference type="ARBA" id="ARBA00022833"/>
    </source>
</evidence>
<dbReference type="GO" id="GO:0046872">
    <property type="term" value="F:metal ion binding"/>
    <property type="evidence" value="ECO:0007669"/>
    <property type="project" value="UniProtKB-KW"/>
</dbReference>
<proteinExistence type="inferred from homology"/>
<feature type="active site" description="Phosphoserine intermediate" evidence="7">
    <location>
        <position position="77"/>
    </location>
</feature>
<evidence type="ECO:0000256" key="4">
    <source>
        <dbReference type="ARBA" id="ARBA00022801"/>
    </source>
</evidence>
<dbReference type="PROSITE" id="PS00123">
    <property type="entry name" value="ALKALINE_PHOSPHATASE"/>
    <property type="match status" value="1"/>
</dbReference>
<feature type="binding site" evidence="8">
    <location>
        <position position="253"/>
    </location>
    <ligand>
        <name>Mg(2+)</name>
        <dbReference type="ChEBI" id="CHEBI:18420"/>
    </ligand>
</feature>
<dbReference type="SUPFAM" id="SSF53649">
    <property type="entry name" value="Alkaline phosphatase-like"/>
    <property type="match status" value="1"/>
</dbReference>
<feature type="binding site" evidence="8">
    <location>
        <position position="262"/>
    </location>
    <ligand>
        <name>Zn(2+)</name>
        <dbReference type="ChEBI" id="CHEBI:29105"/>
        <label>2</label>
    </ligand>
</feature>
<keyword evidence="6 8" id="KW-0460">Magnesium</keyword>
<keyword evidence="3 8" id="KW-0479">Metal-binding</keyword>
<feature type="binding site" evidence="8">
    <location>
        <position position="37"/>
    </location>
    <ligand>
        <name>Mg(2+)</name>
        <dbReference type="ChEBI" id="CHEBI:18420"/>
    </ligand>
</feature>
<organism evidence="10 11">
    <name type="scientific">Halalkalibacter okhensis</name>
    <dbReference type="NCBI Taxonomy" id="333138"/>
    <lineage>
        <taxon>Bacteria</taxon>
        <taxon>Bacillati</taxon>
        <taxon>Bacillota</taxon>
        <taxon>Bacilli</taxon>
        <taxon>Bacillales</taxon>
        <taxon>Bacillaceae</taxon>
        <taxon>Halalkalibacter</taxon>
    </lineage>
</organism>
<sequence length="432" mass="47047">MFRRIVFVLIIASSIQLQVVGAEGSNAVENVIFMIPDGFSTSYATNYRIFKGEELIFDPLLVGMMKTNSADSWVTDSAAAATAMSTGMKTNNRMIGVTADGQEQKTILEASKEAGKSTGLVTTVSITDATPAAFGAHVDSRKDESEIASQLITKVDVLLGGGKFHFRSESSQHPEQATLLEVAKADGYRYVETRNQLLNKSSSAEKLLGLFAEVELTPVIDKRTNDQPSLAEMTTVAIQSLNKNDKGFFLMVEGGQIDRAGHVHDPVWAMNEAQAFEEAVEKVLDFAKENKETLVVIAGDHDTGGMSVGGYDEYIANVEWLREVKATGNYIASMLNKKRSNITEVMKEFTGITITKQEASHIKKAKEEDVAIAINHIISKRAYIGWNTHVHSGANVPIFAFGPSSNLFHGHLDNTDVPKQMAAAMGISFCDQ</sequence>
<evidence type="ECO:0000256" key="1">
    <source>
        <dbReference type="ARBA" id="ARBA00005984"/>
    </source>
</evidence>
<dbReference type="AlphaFoldDB" id="A0A0B0IEQ2"/>
<feature type="binding site" evidence="8">
    <location>
        <position position="301"/>
    </location>
    <ligand>
        <name>Zn(2+)</name>
        <dbReference type="ChEBI" id="CHEBI:29105"/>
        <label>2</label>
    </ligand>
</feature>
<evidence type="ECO:0000256" key="8">
    <source>
        <dbReference type="PIRSR" id="PIRSR601952-2"/>
    </source>
</evidence>
<evidence type="ECO:0000256" key="6">
    <source>
        <dbReference type="ARBA" id="ARBA00022842"/>
    </source>
</evidence>
<dbReference type="PANTHER" id="PTHR11596">
    <property type="entry name" value="ALKALINE PHOSPHATASE"/>
    <property type="match status" value="1"/>
</dbReference>
<name>A0A0B0IEQ2_9BACI</name>
<dbReference type="Proteomes" id="UP000030832">
    <property type="component" value="Unassembled WGS sequence"/>
</dbReference>
<keyword evidence="5 8" id="KW-0862">Zinc</keyword>
<evidence type="ECO:0000256" key="3">
    <source>
        <dbReference type="ARBA" id="ARBA00022723"/>
    </source>
</evidence>
<evidence type="ECO:0000256" key="7">
    <source>
        <dbReference type="PIRSR" id="PIRSR601952-1"/>
    </source>
</evidence>
<feature type="binding site" evidence="8">
    <location>
        <position position="130"/>
    </location>
    <ligand>
        <name>Mg(2+)</name>
        <dbReference type="ChEBI" id="CHEBI:18420"/>
    </ligand>
</feature>
<dbReference type="OrthoDB" id="9794455at2"/>
<dbReference type="InterPro" id="IPR001952">
    <property type="entry name" value="Alkaline_phosphatase"/>
</dbReference>
<dbReference type="InterPro" id="IPR017850">
    <property type="entry name" value="Alkaline_phosphatase_core_sf"/>
</dbReference>
<evidence type="ECO:0000256" key="9">
    <source>
        <dbReference type="RuleBase" id="RU003946"/>
    </source>
</evidence>